<dbReference type="EMBL" id="UINC01047217">
    <property type="protein sequence ID" value="SVB56205.1"/>
    <property type="molecule type" value="Genomic_DNA"/>
</dbReference>
<proteinExistence type="inferred from homology"/>
<protein>
    <submittedName>
        <fullName evidence="1">Uncharacterized protein</fullName>
    </submittedName>
</protein>
<dbReference type="PANTHER" id="PTHR37421">
    <property type="entry name" value="UPF0260 PROTEIN YCGN"/>
    <property type="match status" value="1"/>
</dbReference>
<sequence length="162" mass="18355">MDTLGQSDCTQQVPFWKSKSLTEMSSSEWEALCDGCGRCCVHKLEDEDTGQVFFTDVACHLLDLNNGQCSRYRDRLTHVPDCVVLSPGNLSKLGWLPKTCAYRRLAEGRDLAWWHPLVSGKKETVKRARIAVHDQVVSEKNVGPDEINERIIHWLKPTRTSA</sequence>
<dbReference type="AlphaFoldDB" id="A0A382F0K0"/>
<dbReference type="InterPro" id="IPR005358">
    <property type="entry name" value="Puta_zinc/iron-chelating_dom"/>
</dbReference>
<accession>A0A382F0K0</accession>
<dbReference type="Pfam" id="PF03692">
    <property type="entry name" value="CxxCxxCC"/>
    <property type="match status" value="1"/>
</dbReference>
<reference evidence="1" key="1">
    <citation type="submission" date="2018-05" db="EMBL/GenBank/DDBJ databases">
        <authorList>
            <person name="Lanie J.A."/>
            <person name="Ng W.-L."/>
            <person name="Kazmierczak K.M."/>
            <person name="Andrzejewski T.M."/>
            <person name="Davidsen T.M."/>
            <person name="Wayne K.J."/>
            <person name="Tettelin H."/>
            <person name="Glass J.I."/>
            <person name="Rusch D."/>
            <person name="Podicherti R."/>
            <person name="Tsui H.-C.T."/>
            <person name="Winkler M.E."/>
        </authorList>
    </citation>
    <scope>NUCLEOTIDE SEQUENCE</scope>
</reference>
<gene>
    <name evidence="1" type="ORF">METZ01_LOCUS209059</name>
</gene>
<dbReference type="PANTHER" id="PTHR37421:SF1">
    <property type="entry name" value="UPF0260 PROTEIN YCGN"/>
    <property type="match status" value="1"/>
</dbReference>
<dbReference type="PIRSF" id="PIRSF006173">
    <property type="entry name" value="UCP006173"/>
    <property type="match status" value="1"/>
</dbReference>
<organism evidence="1">
    <name type="scientific">marine metagenome</name>
    <dbReference type="NCBI Taxonomy" id="408172"/>
    <lineage>
        <taxon>unclassified sequences</taxon>
        <taxon>metagenomes</taxon>
        <taxon>ecological metagenomes</taxon>
    </lineage>
</organism>
<dbReference type="NCBIfam" id="NF003501">
    <property type="entry name" value="PRK05170.1-5"/>
    <property type="match status" value="1"/>
</dbReference>
<dbReference type="NCBIfam" id="NF003507">
    <property type="entry name" value="PRK05170.2-5"/>
    <property type="match status" value="1"/>
</dbReference>
<dbReference type="InterPro" id="IPR008228">
    <property type="entry name" value="UCP006173"/>
</dbReference>
<evidence type="ECO:0000313" key="1">
    <source>
        <dbReference type="EMBL" id="SVB56205.1"/>
    </source>
</evidence>
<dbReference type="HAMAP" id="MF_00676">
    <property type="entry name" value="UPF0260"/>
    <property type="match status" value="1"/>
</dbReference>
<name>A0A382F0K0_9ZZZZ</name>